<dbReference type="AlphaFoldDB" id="A0A1I6R4P1"/>
<sequence>MLEVSRQLYRIQCIFLFSQKLLAGFFVMTMEMIKVILYFSLGSRPCDGRTHHPLDGEPTGSKGVQYHDEAFTFANAP</sequence>
<evidence type="ECO:0000313" key="2">
    <source>
        <dbReference type="EMBL" id="SFS59675.1"/>
    </source>
</evidence>
<evidence type="ECO:0000313" key="3">
    <source>
        <dbReference type="Proteomes" id="UP000198660"/>
    </source>
</evidence>
<dbReference type="Proteomes" id="UP000198660">
    <property type="component" value="Unassembled WGS sequence"/>
</dbReference>
<reference evidence="3" key="1">
    <citation type="submission" date="2016-10" db="EMBL/GenBank/DDBJ databases">
        <authorList>
            <person name="Varghese N."/>
            <person name="Submissions S."/>
        </authorList>
    </citation>
    <scope>NUCLEOTIDE SEQUENCE [LARGE SCALE GENOMIC DNA]</scope>
    <source>
        <strain evidence="3">DSM 45789</strain>
    </source>
</reference>
<name>A0A1I6R4P1_9BACL</name>
<dbReference type="EMBL" id="FPAA01000004">
    <property type="protein sequence ID" value="SFS59675.1"/>
    <property type="molecule type" value="Genomic_DNA"/>
</dbReference>
<keyword evidence="3" id="KW-1185">Reference proteome</keyword>
<protein>
    <submittedName>
        <fullName evidence="2">Uncharacterized protein</fullName>
    </submittedName>
</protein>
<keyword evidence="1" id="KW-0472">Membrane</keyword>
<feature type="transmembrane region" description="Helical" evidence="1">
    <location>
        <begin position="21"/>
        <end position="41"/>
    </location>
</feature>
<evidence type="ECO:0000256" key="1">
    <source>
        <dbReference type="SAM" id="Phobius"/>
    </source>
</evidence>
<gene>
    <name evidence="2" type="ORF">SAMN05444972_104123</name>
</gene>
<keyword evidence="1" id="KW-0812">Transmembrane</keyword>
<keyword evidence="1" id="KW-1133">Transmembrane helix</keyword>
<organism evidence="2 3">
    <name type="scientific">Marininema halotolerans</name>
    <dbReference type="NCBI Taxonomy" id="1155944"/>
    <lineage>
        <taxon>Bacteria</taxon>
        <taxon>Bacillati</taxon>
        <taxon>Bacillota</taxon>
        <taxon>Bacilli</taxon>
        <taxon>Bacillales</taxon>
        <taxon>Thermoactinomycetaceae</taxon>
        <taxon>Marininema</taxon>
    </lineage>
</organism>
<proteinExistence type="predicted"/>
<accession>A0A1I6R4P1</accession>